<feature type="transmembrane region" description="Helical" evidence="2">
    <location>
        <begin position="42"/>
        <end position="63"/>
    </location>
</feature>
<dbReference type="RefSeq" id="WP_084052878.1">
    <property type="nucleotide sequence ID" value="NZ_FWWT01000016.1"/>
</dbReference>
<dbReference type="Gene3D" id="3.40.50.720">
    <property type="entry name" value="NAD(P)-binding Rossmann-like Domain"/>
    <property type="match status" value="2"/>
</dbReference>
<evidence type="ECO:0000313" key="5">
    <source>
        <dbReference type="Proteomes" id="UP000192731"/>
    </source>
</evidence>
<dbReference type="AlphaFoldDB" id="A0A1W1V5F9"/>
<dbReference type="CDD" id="cd05237">
    <property type="entry name" value="UDP_invert_4-6DH_SDR_e"/>
    <property type="match status" value="1"/>
</dbReference>
<evidence type="ECO:0000313" key="4">
    <source>
        <dbReference type="EMBL" id="SMB88525.1"/>
    </source>
</evidence>
<keyword evidence="2" id="KW-0812">Transmembrane</keyword>
<evidence type="ECO:0000256" key="1">
    <source>
        <dbReference type="ARBA" id="ARBA00007430"/>
    </source>
</evidence>
<dbReference type="InterPro" id="IPR036291">
    <property type="entry name" value="NAD(P)-bd_dom_sf"/>
</dbReference>
<dbReference type="Proteomes" id="UP000192731">
    <property type="component" value="Unassembled WGS sequence"/>
</dbReference>
<dbReference type="InterPro" id="IPR003869">
    <property type="entry name" value="Polysac_CapD-like"/>
</dbReference>
<name>A0A1W1V5F9_DESTI</name>
<dbReference type="PANTHER" id="PTHR43318:SF1">
    <property type="entry name" value="POLYSACCHARIDE BIOSYNTHESIS PROTEIN EPSC-RELATED"/>
    <property type="match status" value="1"/>
</dbReference>
<evidence type="ECO:0000256" key="2">
    <source>
        <dbReference type="SAM" id="Phobius"/>
    </source>
</evidence>
<dbReference type="InterPro" id="IPR051203">
    <property type="entry name" value="Polysaccharide_Synthase-Rel"/>
</dbReference>
<feature type="transmembrane region" description="Helical" evidence="2">
    <location>
        <begin position="7"/>
        <end position="30"/>
    </location>
</feature>
<dbReference type="EMBL" id="FWWT01000016">
    <property type="protein sequence ID" value="SMB88525.1"/>
    <property type="molecule type" value="Genomic_DNA"/>
</dbReference>
<gene>
    <name evidence="4" type="ORF">SAMN00017405_0486</name>
</gene>
<dbReference type="STRING" id="656914.SAMN00017405_0486"/>
<sequence>MSKPIRIFLLTIIDAFLIYVAFYMALLVRFDFDIPATNLTGFHSIAIHLVVVAVICFHLFGLYKRVWQYASIGELLIVVVAVGVATTMQVTLAYFFMEGASFPLPRSIFILSCFFTIFLVGGSRLAWRLFRDQALNMHTIRGGKPILIIGAGDAGFMVAKEMKNHFSGKVNVVGFIDDSATKQSSKILNIPVLGNRGDIPEIVSRYNIERVIIAIPSVEGKVIKEIVEICNQTNAEIQILPGMYDLIEGNVTVNNIREVQVEDLLGRDPIKVDLQGISEYINDRVVLVTGAGGSIGSELCRQIARFSPSELLLLDISENTIYEIELELRSTHPDLKIYPLIKDIREKDSMERVFRQFKPKVVFHAAAHKHVPLMEHNPEEAIKNNVRGTYNVARSADKFGAERFVLISTDKAVNPTSVMGASKRVAEMIIQFMDKTSKTNFMAVRFGNVLGSKGSVVPLFKKQIREGGPVTVTHEEMVRFFMTIPEAVQLVIEAGSMSKGGEIFILDMGEPVKIIDLARTLIRLSGFEPEVDIDIEISGIRPGEKLYEELLISKEGCDATKHKRIYAEKPNFLDIPLIEEVIASILTDKLPNSKEETEKFLKAIIPQFRDKCASNNHLEIENASFITSQAEQFVAG</sequence>
<comment type="similarity">
    <text evidence="1">Belongs to the polysaccharide synthase family.</text>
</comment>
<feature type="domain" description="Polysaccharide biosynthesis protein CapD-like" evidence="3">
    <location>
        <begin position="286"/>
        <end position="568"/>
    </location>
</feature>
<reference evidence="4 5" key="1">
    <citation type="submission" date="2017-04" db="EMBL/GenBank/DDBJ databases">
        <authorList>
            <person name="Afonso C.L."/>
            <person name="Miller P.J."/>
            <person name="Scott M.A."/>
            <person name="Spackman E."/>
            <person name="Goraichik I."/>
            <person name="Dimitrov K.M."/>
            <person name="Suarez D.L."/>
            <person name="Swayne D.E."/>
        </authorList>
    </citation>
    <scope>NUCLEOTIDE SEQUENCE [LARGE SCALE GENOMIC DNA]</scope>
    <source>
        <strain evidence="4 5">DSM 11270</strain>
    </source>
</reference>
<dbReference type="PANTHER" id="PTHR43318">
    <property type="entry name" value="UDP-N-ACETYLGLUCOSAMINE 4,6-DEHYDRATASE"/>
    <property type="match status" value="1"/>
</dbReference>
<proteinExistence type="inferred from homology"/>
<evidence type="ECO:0000259" key="3">
    <source>
        <dbReference type="Pfam" id="PF02719"/>
    </source>
</evidence>
<keyword evidence="5" id="KW-1185">Reference proteome</keyword>
<accession>A0A1W1V5F9</accession>
<keyword evidence="2" id="KW-0472">Membrane</keyword>
<dbReference type="Pfam" id="PF13727">
    <property type="entry name" value="CoA_binding_3"/>
    <property type="match status" value="1"/>
</dbReference>
<dbReference type="SUPFAM" id="SSF51735">
    <property type="entry name" value="NAD(P)-binding Rossmann-fold domains"/>
    <property type="match status" value="2"/>
</dbReference>
<feature type="transmembrane region" description="Helical" evidence="2">
    <location>
        <begin position="75"/>
        <end position="96"/>
    </location>
</feature>
<keyword evidence="2" id="KW-1133">Transmembrane helix</keyword>
<dbReference type="OrthoDB" id="9803111at2"/>
<feature type="transmembrane region" description="Helical" evidence="2">
    <location>
        <begin position="108"/>
        <end position="127"/>
    </location>
</feature>
<dbReference type="Pfam" id="PF02719">
    <property type="entry name" value="Polysacc_synt_2"/>
    <property type="match status" value="1"/>
</dbReference>
<protein>
    <submittedName>
        <fullName evidence="4">NDP-sugar epimerase, includes UDP-GlcNAc-inverting 4,6-dehydratase FlaA1 and capsular polysaccharide biosynthesis protein EpsC</fullName>
    </submittedName>
</protein>
<organism evidence="4 5">
    <name type="scientific">Desulfonispora thiosulfatigenes DSM 11270</name>
    <dbReference type="NCBI Taxonomy" id="656914"/>
    <lineage>
        <taxon>Bacteria</taxon>
        <taxon>Bacillati</taxon>
        <taxon>Bacillota</taxon>
        <taxon>Clostridia</taxon>
        <taxon>Eubacteriales</taxon>
        <taxon>Peptococcaceae</taxon>
        <taxon>Desulfonispora</taxon>
    </lineage>
</organism>